<evidence type="ECO:0000256" key="2">
    <source>
        <dbReference type="SAM" id="SignalP"/>
    </source>
</evidence>
<feature type="coiled-coil region" evidence="1">
    <location>
        <begin position="140"/>
        <end position="170"/>
    </location>
</feature>
<feature type="signal peptide" evidence="2">
    <location>
        <begin position="1"/>
        <end position="25"/>
    </location>
</feature>
<dbReference type="NCBIfam" id="TIGR02268">
    <property type="entry name" value="Myxococcus xanthus paralogous family TIGR02268"/>
    <property type="match status" value="1"/>
</dbReference>
<keyword evidence="4" id="KW-1185">Reference proteome</keyword>
<reference evidence="3 4" key="1">
    <citation type="submission" date="2022-11" db="EMBL/GenBank/DDBJ databases">
        <title>Minimal conservation of predation-associated metabolite biosynthetic gene clusters underscores biosynthetic potential of Myxococcota including descriptions for ten novel species: Archangium lansinium sp. nov., Myxococcus landrumus sp. nov., Nannocystis bai.</title>
        <authorList>
            <person name="Ahearne A."/>
            <person name="Stevens C."/>
            <person name="Phillips K."/>
        </authorList>
    </citation>
    <scope>NUCLEOTIDE SEQUENCE [LARGE SCALE GENOMIC DNA]</scope>
    <source>
        <strain evidence="3 4">MIWBW</strain>
    </source>
</reference>
<sequence>MRSRLLYWIPSLLLATLCLVSATIAASPTVARPKPMHRSLFLSDEPPGSTPEIRVAAHTSTTLRFEIPPSPSLTKLGGWEARFEPPLVGGSSVVVVALHELSPKDRVPLTVTLMDGTALPFTLVAAQETVDTQVDVFLNAESVRALKRALEDEREENNRLQAENLRHQQEALSTEHALATLVLNKAFGEHSLTTRQRWTLKSPGIGTDIEADVDLLLLPEKIVPGYVAALFTITNKSREQPWALGEVRLTNMATGESKPYAVRMHSTRIAPGQTGHLVIVTSLLNPDGSGSFLMEVFRKNGLRDFALIDLKL</sequence>
<comment type="caution">
    <text evidence="3">The sequence shown here is derived from an EMBL/GenBank/DDBJ whole genome shotgun (WGS) entry which is preliminary data.</text>
</comment>
<dbReference type="InterPro" id="IPR011754">
    <property type="entry name" value="Mxa_paralog_2268"/>
</dbReference>
<dbReference type="EMBL" id="JAPNKA010000001">
    <property type="protein sequence ID" value="MCY1077932.1"/>
    <property type="molecule type" value="Genomic_DNA"/>
</dbReference>
<dbReference type="Pfam" id="PF09544">
    <property type="entry name" value="DUF2381"/>
    <property type="match status" value="1"/>
</dbReference>
<name>A0ABT4AAG9_9BACT</name>
<keyword evidence="1" id="KW-0175">Coiled coil</keyword>
<proteinExistence type="predicted"/>
<evidence type="ECO:0000313" key="3">
    <source>
        <dbReference type="EMBL" id="MCY1077932.1"/>
    </source>
</evidence>
<accession>A0ABT4AAG9</accession>
<dbReference type="RefSeq" id="WP_267536736.1">
    <property type="nucleotide sequence ID" value="NZ_JAPNKA010000001.1"/>
</dbReference>
<feature type="chain" id="PRO_5045721575" evidence="2">
    <location>
        <begin position="26"/>
        <end position="312"/>
    </location>
</feature>
<gene>
    <name evidence="3" type="ORF">OV287_26015</name>
</gene>
<dbReference type="Proteomes" id="UP001207654">
    <property type="component" value="Unassembled WGS sequence"/>
</dbReference>
<keyword evidence="2" id="KW-0732">Signal</keyword>
<evidence type="ECO:0000313" key="4">
    <source>
        <dbReference type="Proteomes" id="UP001207654"/>
    </source>
</evidence>
<protein>
    <submittedName>
        <fullName evidence="3">DUF2381 family protein</fullName>
    </submittedName>
</protein>
<evidence type="ECO:0000256" key="1">
    <source>
        <dbReference type="SAM" id="Coils"/>
    </source>
</evidence>
<organism evidence="3 4">
    <name type="scientific">Archangium lansingense</name>
    <dbReference type="NCBI Taxonomy" id="2995310"/>
    <lineage>
        <taxon>Bacteria</taxon>
        <taxon>Pseudomonadati</taxon>
        <taxon>Myxococcota</taxon>
        <taxon>Myxococcia</taxon>
        <taxon>Myxococcales</taxon>
        <taxon>Cystobacterineae</taxon>
        <taxon>Archangiaceae</taxon>
        <taxon>Archangium</taxon>
    </lineage>
</organism>